<evidence type="ECO:0000256" key="3">
    <source>
        <dbReference type="ARBA" id="ARBA00022603"/>
    </source>
</evidence>
<evidence type="ECO:0000313" key="11">
    <source>
        <dbReference type="EMBL" id="CCH45224.1"/>
    </source>
</evidence>
<gene>
    <name evidence="11" type="ORF">BN7_4805</name>
</gene>
<evidence type="ECO:0000256" key="9">
    <source>
        <dbReference type="ARBA" id="ARBA00023136"/>
    </source>
</evidence>
<evidence type="ECO:0000256" key="2">
    <source>
        <dbReference type="ARBA" id="ARBA00009725"/>
    </source>
</evidence>
<dbReference type="PANTHER" id="PTHR42912">
    <property type="entry name" value="METHYLTRANSFERASE"/>
    <property type="match status" value="1"/>
</dbReference>
<dbReference type="FunCoup" id="K0KUW8">
    <property type="interactions" value="42"/>
</dbReference>
<dbReference type="GO" id="GO:0008168">
    <property type="term" value="F:methyltransferase activity"/>
    <property type="evidence" value="ECO:0007669"/>
    <property type="project" value="UniProtKB-KW"/>
</dbReference>
<dbReference type="EMBL" id="CAIF01000185">
    <property type="protein sequence ID" value="CCH45224.1"/>
    <property type="molecule type" value="Genomic_DNA"/>
</dbReference>
<evidence type="ECO:0000256" key="10">
    <source>
        <dbReference type="SAM" id="Phobius"/>
    </source>
</evidence>
<dbReference type="CDD" id="cd02440">
    <property type="entry name" value="AdoMet_MTases"/>
    <property type="match status" value="1"/>
</dbReference>
<dbReference type="FunFam" id="3.40.50.150:FF:000371">
    <property type="entry name" value="Methyltransferase OMS1, mitochondrial"/>
    <property type="match status" value="1"/>
</dbReference>
<evidence type="ECO:0000256" key="8">
    <source>
        <dbReference type="ARBA" id="ARBA00023128"/>
    </source>
</evidence>
<dbReference type="Pfam" id="PF13489">
    <property type="entry name" value="Methyltransf_23"/>
    <property type="match status" value="1"/>
</dbReference>
<dbReference type="SUPFAM" id="SSF53335">
    <property type="entry name" value="S-adenosyl-L-methionine-dependent methyltransferases"/>
    <property type="match status" value="1"/>
</dbReference>
<keyword evidence="12" id="KW-1185">Reference proteome</keyword>
<dbReference type="PANTHER" id="PTHR42912:SF83">
    <property type="entry name" value="METHYLTRANSFERASE TYPE 11 DOMAIN-CONTAINING PROTEIN"/>
    <property type="match status" value="1"/>
</dbReference>
<comment type="similarity">
    <text evidence="2">Belongs to the methyltransferase superfamily. METL family.</text>
</comment>
<dbReference type="GO" id="GO:0032259">
    <property type="term" value="P:methylation"/>
    <property type="evidence" value="ECO:0007669"/>
    <property type="project" value="UniProtKB-KW"/>
</dbReference>
<dbReference type="Gene3D" id="3.40.50.150">
    <property type="entry name" value="Vaccinia Virus protein VP39"/>
    <property type="match status" value="1"/>
</dbReference>
<protein>
    <submittedName>
        <fullName evidence="11">Methyltransferase OMS1, mitochondrial</fullName>
        <ecNumber evidence="11">2.1.1.-</ecNumber>
    </submittedName>
</protein>
<accession>K0KUW8</accession>
<evidence type="ECO:0000256" key="4">
    <source>
        <dbReference type="ARBA" id="ARBA00022679"/>
    </source>
</evidence>
<keyword evidence="7 10" id="KW-1133">Transmembrane helix</keyword>
<evidence type="ECO:0000256" key="1">
    <source>
        <dbReference type="ARBA" id="ARBA00004434"/>
    </source>
</evidence>
<evidence type="ECO:0000256" key="6">
    <source>
        <dbReference type="ARBA" id="ARBA00022792"/>
    </source>
</evidence>
<comment type="caution">
    <text evidence="11">The sequence shown here is derived from an EMBL/GenBank/DDBJ whole genome shotgun (WGS) entry which is preliminary data.</text>
</comment>
<keyword evidence="8" id="KW-0496">Mitochondrion</keyword>
<comment type="subcellular location">
    <subcellularLocation>
        <location evidence="1">Mitochondrion inner membrane</location>
        <topology evidence="1">Single-pass membrane protein</topology>
    </subcellularLocation>
</comment>
<organism evidence="11 12">
    <name type="scientific">Wickerhamomyces ciferrii (strain ATCC 14091 / BCRC 22168 / CBS 111 / JCM 3599 / NBRC 0793 / NRRL Y-1031 F-60-10)</name>
    <name type="common">Yeast</name>
    <name type="synonym">Pichia ciferrii</name>
    <dbReference type="NCBI Taxonomy" id="1206466"/>
    <lineage>
        <taxon>Eukaryota</taxon>
        <taxon>Fungi</taxon>
        <taxon>Dikarya</taxon>
        <taxon>Ascomycota</taxon>
        <taxon>Saccharomycotina</taxon>
        <taxon>Saccharomycetes</taxon>
        <taxon>Phaffomycetales</taxon>
        <taxon>Wickerhamomycetaceae</taxon>
        <taxon>Wickerhamomyces</taxon>
    </lineage>
</organism>
<dbReference type="InterPro" id="IPR050508">
    <property type="entry name" value="Methyltransf_Superfamily"/>
</dbReference>
<keyword evidence="6" id="KW-0999">Mitochondrion inner membrane</keyword>
<dbReference type="EC" id="2.1.1.-" evidence="11"/>
<dbReference type="GO" id="GO:0005743">
    <property type="term" value="C:mitochondrial inner membrane"/>
    <property type="evidence" value="ECO:0007669"/>
    <property type="project" value="UniProtKB-SubCell"/>
</dbReference>
<reference evidence="11 12" key="1">
    <citation type="journal article" date="2012" name="Eukaryot. Cell">
        <title>Draft genome sequence of Wickerhamomyces ciferrii NRRL Y-1031 F-60-10.</title>
        <authorList>
            <person name="Schneider J."/>
            <person name="Andrea H."/>
            <person name="Blom J."/>
            <person name="Jaenicke S."/>
            <person name="Ruckert C."/>
            <person name="Schorsch C."/>
            <person name="Szczepanowski R."/>
            <person name="Farwick M."/>
            <person name="Goesmann A."/>
            <person name="Puhler A."/>
            <person name="Schaffer S."/>
            <person name="Tauch A."/>
            <person name="Kohler T."/>
            <person name="Brinkrolf K."/>
        </authorList>
    </citation>
    <scope>NUCLEOTIDE SEQUENCE [LARGE SCALE GENOMIC DNA]</scope>
    <source>
        <strain evidence="12">ATCC 14091 / BCRC 22168 / CBS 111 / JCM 3599 / NBRC 0793 / NRRL Y-1031 F-60-10</strain>
    </source>
</reference>
<proteinExistence type="inferred from homology"/>
<keyword evidence="4 11" id="KW-0808">Transferase</keyword>
<dbReference type="AlphaFoldDB" id="K0KUW8"/>
<keyword evidence="3 11" id="KW-0489">Methyltransferase</keyword>
<dbReference type="Proteomes" id="UP000009328">
    <property type="component" value="Unassembled WGS sequence"/>
</dbReference>
<dbReference type="eggNOG" id="KOG4300">
    <property type="taxonomic scope" value="Eukaryota"/>
</dbReference>
<sequence>MEFELFDMYGRKEKKLAVDQRTLDISSDLEIWDHRLKEIEMMLRNLVTKRASQILSKQSLATRYISSSSILLAKYDKSSLYRKPTDRVKKVKTPEEAAKLQIEEDLKSDSWIVRWGAKTRTKEFQKNMTWYYVVCYILFLVFGYKYMSGVFSKEKQVEEIGKKQLENIASEYDLLKLKELTGKLRRRDELKLEEYEKLKNQGIEDLSDVKVDIESTNTSNKNILPARDTTSFYDGKAEDYDSDINWEEKAVFMGRRRKWLMKHCNGDVLEVACGTGRNVKYLDMTQIKSITFLDSSSKMMEIANKKFREEFPTYKNAAFVVGRAEDLVDLASNKSNKDELLVKDIDDQKINVTDASTTIKYDTIVEAFGICSHEDPVKALKNFETLLKPGGRIVLLEHGRGEYDFINNILDNRAERRLESWGCRWNLDIGEILDDSGLEIAEEKRTHLGTTWCIVAKRKDDAKKKEEIGFVEKYISKGFQDRLKSMTGNGPTNDEQKK</sequence>
<evidence type="ECO:0000256" key="7">
    <source>
        <dbReference type="ARBA" id="ARBA00022989"/>
    </source>
</evidence>
<evidence type="ECO:0000313" key="12">
    <source>
        <dbReference type="Proteomes" id="UP000009328"/>
    </source>
</evidence>
<keyword evidence="5 10" id="KW-0812">Transmembrane</keyword>
<evidence type="ECO:0000256" key="5">
    <source>
        <dbReference type="ARBA" id="ARBA00022692"/>
    </source>
</evidence>
<keyword evidence="9 10" id="KW-0472">Membrane</keyword>
<dbReference type="STRING" id="1206466.K0KUW8"/>
<feature type="transmembrane region" description="Helical" evidence="10">
    <location>
        <begin position="129"/>
        <end position="147"/>
    </location>
</feature>
<dbReference type="InParanoid" id="K0KUW8"/>
<name>K0KUW8_WICCF</name>
<dbReference type="InterPro" id="IPR029063">
    <property type="entry name" value="SAM-dependent_MTases_sf"/>
</dbReference>
<dbReference type="HOGENOM" id="CLU_665906_0_0_1"/>